<dbReference type="GO" id="GO:0004806">
    <property type="term" value="F:triacylglycerol lipase activity"/>
    <property type="evidence" value="ECO:0007669"/>
    <property type="project" value="InterPro"/>
</dbReference>
<keyword evidence="4" id="KW-1185">Reference proteome</keyword>
<accession>A0A6I4MP68</accession>
<reference evidence="3" key="1">
    <citation type="submission" date="2019-12" db="EMBL/GenBank/DDBJ databases">
        <title>Actinomadura physcomitrii sp. nov., a novel actinomycete isolated from moss [Physcomitrium sphaericum (Ludw) Fuernr].</title>
        <authorList>
            <person name="Zhuang X."/>
        </authorList>
    </citation>
    <scope>NUCLEOTIDE SEQUENCE [LARGE SCALE GENOMIC DNA]</scope>
    <source>
        <strain evidence="3">LD22</strain>
    </source>
</reference>
<evidence type="ECO:0000313" key="4">
    <source>
        <dbReference type="Proteomes" id="UP000462055"/>
    </source>
</evidence>
<feature type="chain" id="PRO_5026215449" evidence="2">
    <location>
        <begin position="33"/>
        <end position="424"/>
    </location>
</feature>
<protein>
    <submittedName>
        <fullName evidence="3">Triacylglycerol lipase</fullName>
    </submittedName>
</protein>
<keyword evidence="2" id="KW-0732">Signal</keyword>
<evidence type="ECO:0000256" key="1">
    <source>
        <dbReference type="SAM" id="MobiDB-lite"/>
    </source>
</evidence>
<evidence type="ECO:0000256" key="2">
    <source>
        <dbReference type="SAM" id="SignalP"/>
    </source>
</evidence>
<feature type="signal peptide" evidence="2">
    <location>
        <begin position="1"/>
        <end position="32"/>
    </location>
</feature>
<dbReference type="InterPro" id="IPR005152">
    <property type="entry name" value="Lipase_secreted"/>
</dbReference>
<name>A0A6I4MP68_9ACTN</name>
<dbReference type="Gene3D" id="3.40.50.1820">
    <property type="entry name" value="alpha/beta hydrolase"/>
    <property type="match status" value="1"/>
</dbReference>
<dbReference type="Gene3D" id="1.10.260.130">
    <property type="match status" value="1"/>
</dbReference>
<organism evidence="3 4">
    <name type="scientific">Actinomadura physcomitrii</name>
    <dbReference type="NCBI Taxonomy" id="2650748"/>
    <lineage>
        <taxon>Bacteria</taxon>
        <taxon>Bacillati</taxon>
        <taxon>Actinomycetota</taxon>
        <taxon>Actinomycetes</taxon>
        <taxon>Streptosporangiales</taxon>
        <taxon>Thermomonosporaceae</taxon>
        <taxon>Actinomadura</taxon>
    </lineage>
</organism>
<dbReference type="PANTHER" id="PTHR34853:SF1">
    <property type="entry name" value="LIPASE 5"/>
    <property type="match status" value="1"/>
</dbReference>
<dbReference type="AlphaFoldDB" id="A0A6I4MP68"/>
<dbReference type="PANTHER" id="PTHR34853">
    <property type="match status" value="1"/>
</dbReference>
<proteinExistence type="predicted"/>
<sequence>MHSSARRVLRTVLASCVGAAMTAAALQGTAAAAPQDTAPPAQPPAQPPGQDPFYRPPSPLPAGQPGDVIRSRPSVFTVDPIGHSPYGGVKSWQVLYRSQTAAGAPTAVSGTVLVPDKPWTGTGKRPLISYAVGTRGLGDSCAPSYTLTQGLDYEELFVIDALNQGWAVAVTDMEGLGTPGQHTYEVGRSQGMAVLNMARAAERLPDAGLAGAPVGVKGYSQGGTSAGWAAELAASYAPDLDLKGVAAGGVPADLRAVAASLDGGPFIALMFMAAAGYDAAYPELKLDGYLNDNGRALLAKAKDICLVSVDGPLTVLQTAFKKISDYTTSNPLDTPQWKARLDENKLGSTAPSVPVFQAQALLDEIIPAKQAETLDHDWCAKGANVTYKSYPIAEHATGLLESEGDMMSFLADRFAGKPVQGNCS</sequence>
<evidence type="ECO:0000313" key="3">
    <source>
        <dbReference type="EMBL" id="MWA07612.1"/>
    </source>
</evidence>
<dbReference type="RefSeq" id="WP_151600530.1">
    <property type="nucleotide sequence ID" value="NZ_WBMS02000089.1"/>
</dbReference>
<feature type="compositionally biased region" description="Pro residues" evidence="1">
    <location>
        <begin position="40"/>
        <end position="62"/>
    </location>
</feature>
<dbReference type="Pfam" id="PF03583">
    <property type="entry name" value="LIP"/>
    <property type="match status" value="1"/>
</dbReference>
<feature type="region of interest" description="Disordered" evidence="1">
    <location>
        <begin position="31"/>
        <end position="69"/>
    </location>
</feature>
<comment type="caution">
    <text evidence="3">The sequence shown here is derived from an EMBL/GenBank/DDBJ whole genome shotgun (WGS) entry which is preliminary data.</text>
</comment>
<dbReference type="GO" id="GO:0016042">
    <property type="term" value="P:lipid catabolic process"/>
    <property type="evidence" value="ECO:0007669"/>
    <property type="project" value="InterPro"/>
</dbReference>
<dbReference type="EMBL" id="WBMS02000089">
    <property type="protein sequence ID" value="MWA07612.1"/>
    <property type="molecule type" value="Genomic_DNA"/>
</dbReference>
<dbReference type="SUPFAM" id="SSF53474">
    <property type="entry name" value="alpha/beta-Hydrolases"/>
    <property type="match status" value="1"/>
</dbReference>
<dbReference type="PIRSF" id="PIRSF029171">
    <property type="entry name" value="Esterase_LipA"/>
    <property type="match status" value="1"/>
</dbReference>
<dbReference type="Proteomes" id="UP000462055">
    <property type="component" value="Unassembled WGS sequence"/>
</dbReference>
<dbReference type="InterPro" id="IPR029058">
    <property type="entry name" value="AB_hydrolase_fold"/>
</dbReference>
<gene>
    <name evidence="3" type="ORF">F8568_046350</name>
</gene>